<name>A0ACB8REV8_9AGAM</name>
<proteinExistence type="predicted"/>
<reference evidence="1" key="2">
    <citation type="journal article" date="2022" name="New Phytol.">
        <title>Evolutionary transition to the ectomycorrhizal habit in the genomes of a hyperdiverse lineage of mushroom-forming fungi.</title>
        <authorList>
            <person name="Looney B."/>
            <person name="Miyauchi S."/>
            <person name="Morin E."/>
            <person name="Drula E."/>
            <person name="Courty P.E."/>
            <person name="Kohler A."/>
            <person name="Kuo A."/>
            <person name="LaButti K."/>
            <person name="Pangilinan J."/>
            <person name="Lipzen A."/>
            <person name="Riley R."/>
            <person name="Andreopoulos W."/>
            <person name="He G."/>
            <person name="Johnson J."/>
            <person name="Nolan M."/>
            <person name="Tritt A."/>
            <person name="Barry K.W."/>
            <person name="Grigoriev I.V."/>
            <person name="Nagy L.G."/>
            <person name="Hibbett D."/>
            <person name="Henrissat B."/>
            <person name="Matheny P.B."/>
            <person name="Labbe J."/>
            <person name="Martin F.M."/>
        </authorList>
    </citation>
    <scope>NUCLEOTIDE SEQUENCE</scope>
    <source>
        <strain evidence="1">FP105234-sp</strain>
    </source>
</reference>
<accession>A0ACB8REV8</accession>
<sequence length="364" mass="41752">MPFGLIRGSERVSALEHTVSEELKKRGYEYPDYKVMAKYIIYLIMKNQSPDVFARTYDRNFTDWLFAEAAKGAPESERSYTYPPAKCKEPDTFATMRNRMMPVWTKRPDILWVGMSSFDPQSEIEPPRESEAESDSDGGGEHKLVDLAVVFKEVQGRPPSNWSLKKALKKATGRHPDLMTITQKPSAIERNTHMIKAILLARTTTIYGDYRDIEPLMKEALTVTQHAMRVFNEIREALPDIDNQAQTPHSFEEFIQPDCQAVRKQSVTSISKIFDIMASSPDYMRRDMTFGLAQAVENLHARLPHDTFACTDADIPVWRQVWSCVMTGDDATWHKHVAFLLRPFQEMMTELEDSGELEESGERD</sequence>
<evidence type="ECO:0000313" key="2">
    <source>
        <dbReference type="Proteomes" id="UP000814033"/>
    </source>
</evidence>
<evidence type="ECO:0000313" key="1">
    <source>
        <dbReference type="EMBL" id="KAI0042633.1"/>
    </source>
</evidence>
<organism evidence="1 2">
    <name type="scientific">Auriscalpium vulgare</name>
    <dbReference type="NCBI Taxonomy" id="40419"/>
    <lineage>
        <taxon>Eukaryota</taxon>
        <taxon>Fungi</taxon>
        <taxon>Dikarya</taxon>
        <taxon>Basidiomycota</taxon>
        <taxon>Agaricomycotina</taxon>
        <taxon>Agaricomycetes</taxon>
        <taxon>Russulales</taxon>
        <taxon>Auriscalpiaceae</taxon>
        <taxon>Auriscalpium</taxon>
    </lineage>
</organism>
<dbReference type="EMBL" id="MU276055">
    <property type="protein sequence ID" value="KAI0042633.1"/>
    <property type="molecule type" value="Genomic_DNA"/>
</dbReference>
<comment type="caution">
    <text evidence="1">The sequence shown here is derived from an EMBL/GenBank/DDBJ whole genome shotgun (WGS) entry which is preliminary data.</text>
</comment>
<gene>
    <name evidence="1" type="ORF">FA95DRAFT_1598368</name>
</gene>
<dbReference type="Proteomes" id="UP000814033">
    <property type="component" value="Unassembled WGS sequence"/>
</dbReference>
<keyword evidence="2" id="KW-1185">Reference proteome</keyword>
<protein>
    <submittedName>
        <fullName evidence="1">Uncharacterized protein</fullName>
    </submittedName>
</protein>
<reference evidence="1" key="1">
    <citation type="submission" date="2021-02" db="EMBL/GenBank/DDBJ databases">
        <authorList>
            <consortium name="DOE Joint Genome Institute"/>
            <person name="Ahrendt S."/>
            <person name="Looney B.P."/>
            <person name="Miyauchi S."/>
            <person name="Morin E."/>
            <person name="Drula E."/>
            <person name="Courty P.E."/>
            <person name="Chicoki N."/>
            <person name="Fauchery L."/>
            <person name="Kohler A."/>
            <person name="Kuo A."/>
            <person name="Labutti K."/>
            <person name="Pangilinan J."/>
            <person name="Lipzen A."/>
            <person name="Riley R."/>
            <person name="Andreopoulos W."/>
            <person name="He G."/>
            <person name="Johnson J."/>
            <person name="Barry K.W."/>
            <person name="Grigoriev I.V."/>
            <person name="Nagy L."/>
            <person name="Hibbett D."/>
            <person name="Henrissat B."/>
            <person name="Matheny P.B."/>
            <person name="Labbe J."/>
            <person name="Martin F."/>
        </authorList>
    </citation>
    <scope>NUCLEOTIDE SEQUENCE</scope>
    <source>
        <strain evidence="1">FP105234-sp</strain>
    </source>
</reference>